<dbReference type="Proteomes" id="UP001168877">
    <property type="component" value="Unassembled WGS sequence"/>
</dbReference>
<organism evidence="1 2">
    <name type="scientific">Acer saccharum</name>
    <name type="common">Sugar maple</name>
    <dbReference type="NCBI Taxonomy" id="4024"/>
    <lineage>
        <taxon>Eukaryota</taxon>
        <taxon>Viridiplantae</taxon>
        <taxon>Streptophyta</taxon>
        <taxon>Embryophyta</taxon>
        <taxon>Tracheophyta</taxon>
        <taxon>Spermatophyta</taxon>
        <taxon>Magnoliopsida</taxon>
        <taxon>eudicotyledons</taxon>
        <taxon>Gunneridae</taxon>
        <taxon>Pentapetalae</taxon>
        <taxon>rosids</taxon>
        <taxon>malvids</taxon>
        <taxon>Sapindales</taxon>
        <taxon>Sapindaceae</taxon>
        <taxon>Hippocastanoideae</taxon>
        <taxon>Acereae</taxon>
        <taxon>Acer</taxon>
    </lineage>
</organism>
<reference evidence="1" key="1">
    <citation type="journal article" date="2022" name="Plant J.">
        <title>Strategies of tolerance reflected in two North American maple genomes.</title>
        <authorList>
            <person name="McEvoy S.L."/>
            <person name="Sezen U.U."/>
            <person name="Trouern-Trend A."/>
            <person name="McMahon S.M."/>
            <person name="Schaberg P.G."/>
            <person name="Yang J."/>
            <person name="Wegrzyn J.L."/>
            <person name="Swenson N.G."/>
        </authorList>
    </citation>
    <scope>NUCLEOTIDE SEQUENCE</scope>
    <source>
        <strain evidence="1">NS2018</strain>
    </source>
</reference>
<dbReference type="EMBL" id="JAUESC010000388">
    <property type="protein sequence ID" value="KAK0571226.1"/>
    <property type="molecule type" value="Genomic_DNA"/>
</dbReference>
<evidence type="ECO:0000313" key="2">
    <source>
        <dbReference type="Proteomes" id="UP001168877"/>
    </source>
</evidence>
<accession>A0AA39V8D5</accession>
<keyword evidence="2" id="KW-1185">Reference proteome</keyword>
<evidence type="ECO:0000313" key="1">
    <source>
        <dbReference type="EMBL" id="KAK0571226.1"/>
    </source>
</evidence>
<comment type="caution">
    <text evidence="1">The sequence shown here is derived from an EMBL/GenBank/DDBJ whole genome shotgun (WGS) entry which is preliminary data.</text>
</comment>
<dbReference type="AlphaFoldDB" id="A0AA39V8D5"/>
<gene>
    <name evidence="1" type="ORF">LWI29_012784</name>
</gene>
<protein>
    <submittedName>
        <fullName evidence="1">Uncharacterized protein</fullName>
    </submittedName>
</protein>
<name>A0AA39V8D5_ACESA</name>
<sequence>MGDGLWSWKLGSQGGGSQQPNLQPEFVTFKAVKSVNENLLVEGINDGNNVSNYNGNDCRDGAKDFDDFVFQSHIGDTNFLRDDSRADVGGIKRCRFHFEAYWVNRSDCRKLVASKWQVTERGGVMNEMVATIQNYVSHLNRWNRRNIMGLQHAIMAKRRELHQASSFSLQQGSWRAINIIEVSDLVGFGGGILIASTTALSLVIPNWVLEKMTFEATSLQTKRNLFPDKKKEASLLHLLLLAFDALSLALELPSVNSKVQRERWGTVRSLEARLDNGFVEGYFYAAYQVAKALPPPYDLKVAFGWDRKQIEDQAAKLSSVASR</sequence>
<reference evidence="1" key="2">
    <citation type="submission" date="2023-06" db="EMBL/GenBank/DDBJ databases">
        <authorList>
            <person name="Swenson N.G."/>
            <person name="Wegrzyn J.L."/>
            <person name="Mcevoy S.L."/>
        </authorList>
    </citation>
    <scope>NUCLEOTIDE SEQUENCE</scope>
    <source>
        <strain evidence="1">NS2018</strain>
        <tissue evidence="1">Leaf</tissue>
    </source>
</reference>
<proteinExistence type="predicted"/>